<dbReference type="InterPro" id="IPR001478">
    <property type="entry name" value="PDZ"/>
</dbReference>
<evidence type="ECO:0000256" key="5">
    <source>
        <dbReference type="RuleBase" id="RU004404"/>
    </source>
</evidence>
<dbReference type="InterPro" id="IPR005151">
    <property type="entry name" value="Tail-specific_protease"/>
</dbReference>
<evidence type="ECO:0000256" key="6">
    <source>
        <dbReference type="SAM" id="SignalP"/>
    </source>
</evidence>
<dbReference type="SUPFAM" id="SSF50156">
    <property type="entry name" value="PDZ domain-like"/>
    <property type="match status" value="1"/>
</dbReference>
<dbReference type="SMART" id="SM00228">
    <property type="entry name" value="PDZ"/>
    <property type="match status" value="1"/>
</dbReference>
<dbReference type="Pfam" id="PF11818">
    <property type="entry name" value="DUF3340"/>
    <property type="match status" value="1"/>
</dbReference>
<comment type="similarity">
    <text evidence="1 5">Belongs to the peptidase S41A family.</text>
</comment>
<evidence type="ECO:0000256" key="4">
    <source>
        <dbReference type="ARBA" id="ARBA00022825"/>
    </source>
</evidence>
<dbReference type="GO" id="GO:0007165">
    <property type="term" value="P:signal transduction"/>
    <property type="evidence" value="ECO:0007669"/>
    <property type="project" value="TreeGrafter"/>
</dbReference>
<comment type="caution">
    <text evidence="8">The sequence shown here is derived from an EMBL/GenBank/DDBJ whole genome shotgun (WGS) entry which is preliminary data.</text>
</comment>
<organism evidence="8 9">
    <name type="scientific">Chitinophaga dinghuensis</name>
    <dbReference type="NCBI Taxonomy" id="1539050"/>
    <lineage>
        <taxon>Bacteria</taxon>
        <taxon>Pseudomonadati</taxon>
        <taxon>Bacteroidota</taxon>
        <taxon>Chitinophagia</taxon>
        <taxon>Chitinophagales</taxon>
        <taxon>Chitinophagaceae</taxon>
        <taxon>Chitinophaga</taxon>
    </lineage>
</organism>
<dbReference type="InterPro" id="IPR029045">
    <property type="entry name" value="ClpP/crotonase-like_dom_sf"/>
</dbReference>
<protein>
    <submittedName>
        <fullName evidence="8">Carboxyl-terminal processing protease</fullName>
    </submittedName>
</protein>
<evidence type="ECO:0000313" key="8">
    <source>
        <dbReference type="EMBL" id="RAJ83181.1"/>
    </source>
</evidence>
<dbReference type="GO" id="GO:0004175">
    <property type="term" value="F:endopeptidase activity"/>
    <property type="evidence" value="ECO:0007669"/>
    <property type="project" value="TreeGrafter"/>
</dbReference>
<dbReference type="InterPro" id="IPR036034">
    <property type="entry name" value="PDZ_sf"/>
</dbReference>
<dbReference type="InterPro" id="IPR004447">
    <property type="entry name" value="Peptidase_S41A"/>
</dbReference>
<dbReference type="Pfam" id="PF03572">
    <property type="entry name" value="Peptidase_S41"/>
    <property type="match status" value="1"/>
</dbReference>
<dbReference type="GO" id="GO:0006508">
    <property type="term" value="P:proteolysis"/>
    <property type="evidence" value="ECO:0007669"/>
    <property type="project" value="UniProtKB-KW"/>
</dbReference>
<dbReference type="AlphaFoldDB" id="A0A327W1I5"/>
<dbReference type="CDD" id="cd07560">
    <property type="entry name" value="Peptidase_S41_CPP"/>
    <property type="match status" value="1"/>
</dbReference>
<keyword evidence="9" id="KW-1185">Reference proteome</keyword>
<dbReference type="GO" id="GO:0030288">
    <property type="term" value="C:outer membrane-bounded periplasmic space"/>
    <property type="evidence" value="ECO:0007669"/>
    <property type="project" value="TreeGrafter"/>
</dbReference>
<dbReference type="NCBIfam" id="TIGR00225">
    <property type="entry name" value="prc"/>
    <property type="match status" value="1"/>
</dbReference>
<feature type="chain" id="PRO_5016396595" evidence="6">
    <location>
        <begin position="22"/>
        <end position="689"/>
    </location>
</feature>
<dbReference type="Gene3D" id="3.90.226.10">
    <property type="entry name" value="2-enoyl-CoA Hydratase, Chain A, domain 1"/>
    <property type="match status" value="1"/>
</dbReference>
<keyword evidence="3 5" id="KW-0378">Hydrolase</keyword>
<feature type="signal peptide" evidence="6">
    <location>
        <begin position="1"/>
        <end position="21"/>
    </location>
</feature>
<name>A0A327W1I5_9BACT</name>
<evidence type="ECO:0000256" key="1">
    <source>
        <dbReference type="ARBA" id="ARBA00009179"/>
    </source>
</evidence>
<dbReference type="PANTHER" id="PTHR32060">
    <property type="entry name" value="TAIL-SPECIFIC PROTEASE"/>
    <property type="match status" value="1"/>
</dbReference>
<keyword evidence="4 5" id="KW-0720">Serine protease</keyword>
<dbReference type="InterPro" id="IPR020992">
    <property type="entry name" value="Tail_Prtase_C"/>
</dbReference>
<keyword evidence="6" id="KW-0732">Signal</keyword>
<accession>A0A327W1I5</accession>
<evidence type="ECO:0000256" key="3">
    <source>
        <dbReference type="ARBA" id="ARBA00022801"/>
    </source>
</evidence>
<dbReference type="Pfam" id="PF17804">
    <property type="entry name" value="TSP_NTD"/>
    <property type="match status" value="1"/>
</dbReference>
<gene>
    <name evidence="8" type="ORF">CLV59_103141</name>
</gene>
<evidence type="ECO:0000259" key="7">
    <source>
        <dbReference type="PROSITE" id="PS50106"/>
    </source>
</evidence>
<dbReference type="OrthoDB" id="9812068at2"/>
<proteinExistence type="inferred from homology"/>
<evidence type="ECO:0000313" key="9">
    <source>
        <dbReference type="Proteomes" id="UP000249819"/>
    </source>
</evidence>
<dbReference type="GO" id="GO:0008236">
    <property type="term" value="F:serine-type peptidase activity"/>
    <property type="evidence" value="ECO:0007669"/>
    <property type="project" value="UniProtKB-KW"/>
</dbReference>
<dbReference type="EMBL" id="QLMA01000003">
    <property type="protein sequence ID" value="RAJ83181.1"/>
    <property type="molecule type" value="Genomic_DNA"/>
</dbReference>
<dbReference type="SUPFAM" id="SSF52096">
    <property type="entry name" value="ClpP/crotonase"/>
    <property type="match status" value="1"/>
</dbReference>
<sequence>MTIAKYWGFLPLLAVGVTAFANNNTDEQKELNRKNTIRLVMKHIREEHYAPKPLDDAFSKIIWKKYLQALDANKSTFLQSDIVALQQYETKIDDELETPSLEYFNAIFRISMQRLQELQPVYRALLSKPMSFRENETYQPDRSQAAFPSDVAARKEVWRISLKYQVLQKMVEIQQQDKTKSDVVAEQEARKAVLAAIDGLFKNLLANTAEDDRFSAYMNTITLEMDPHTSYMAPADAGIRESMMSHRYYGLGLELSTKDGAIVIKRVLSGGTADQSGFFSVDDHILQLSDDNGKMVDISGMSIVEVSKMIRGENNTSLKLLVRKASGVEKIVIVKRGEIKEDANAAKSAVITQGEKKLGLIQLPEFYYDFKRPEGARCAADIATEVQKLKAEKVDGIIIDLRGNPGGSLDQVVAMTGLFVKTGPVVQGKDRANIESYRIQNGDVPLYDGPLAVMIDEGSASASEIFSAAIQDYRRGIVIGSPSSYGKGTMQNTYPMGKLGDEEKGIPDVNYGSLALTIKKFYRINGGTTQLNGVIPDIIFPSKKQFAKIRERDNESALLSDSIPKAYYMTTSTGEALQAIAVKAQRRIDQDTAFNLVKRDVAWLKAHEGIVFSLEKNAFKKQQNEIQSYNNAIDKALKLPADQQLAIKGTSIKQPSPDKLAKYEEWMNNCRTDRYLAETVEVLTDMTVK</sequence>
<evidence type="ECO:0000256" key="2">
    <source>
        <dbReference type="ARBA" id="ARBA00022670"/>
    </source>
</evidence>
<dbReference type="SMART" id="SM00245">
    <property type="entry name" value="TSPc"/>
    <property type="match status" value="1"/>
</dbReference>
<feature type="domain" description="PDZ" evidence="7">
    <location>
        <begin position="251"/>
        <end position="325"/>
    </location>
</feature>
<keyword evidence="2 5" id="KW-0645">Protease</keyword>
<reference evidence="8 9" key="1">
    <citation type="submission" date="2018-06" db="EMBL/GenBank/DDBJ databases">
        <title>Genomic Encyclopedia of Archaeal and Bacterial Type Strains, Phase II (KMG-II): from individual species to whole genera.</title>
        <authorList>
            <person name="Goeker M."/>
        </authorList>
    </citation>
    <scope>NUCLEOTIDE SEQUENCE [LARGE SCALE GENOMIC DNA]</scope>
    <source>
        <strain evidence="8 9">DSM 29821</strain>
    </source>
</reference>
<dbReference type="Proteomes" id="UP000249819">
    <property type="component" value="Unassembled WGS sequence"/>
</dbReference>
<dbReference type="PROSITE" id="PS50106">
    <property type="entry name" value="PDZ"/>
    <property type="match status" value="1"/>
</dbReference>
<dbReference type="PANTHER" id="PTHR32060:SF22">
    <property type="entry name" value="CARBOXYL-TERMINAL-PROCESSING PEPTIDASE 3, CHLOROPLASTIC"/>
    <property type="match status" value="1"/>
</dbReference>
<dbReference type="Pfam" id="PF00595">
    <property type="entry name" value="PDZ"/>
    <property type="match status" value="1"/>
</dbReference>
<dbReference type="InterPro" id="IPR040573">
    <property type="entry name" value="TSP_N"/>
</dbReference>
<dbReference type="Gene3D" id="2.30.42.10">
    <property type="match status" value="1"/>
</dbReference>
<dbReference type="RefSeq" id="WP_111591844.1">
    <property type="nucleotide sequence ID" value="NZ_QLMA01000003.1"/>
</dbReference>